<accession>A0A9P4S9V1</accession>
<sequence>MTLSAPPIHPVACMQGPFDESMAESTQGPDDSAKSVKETEDPKLRRQKVLEDEEYSSSYNAQWRHNPKSKYHPLWKIIAQICFGIHLMHQRLAKSDDEVLKILQLHVDEIDTFLRTTTQDFDLAMEDIKERLSYLKLPLEHVNIFDTMLDDRQFRASIVDGNEKIERIIERTARAMNDSLVDVEKGIEATTELSAYLENIRGGFAEGQEEWTSIYTAMRGNAEGWYRCFRSLQVKGNSLGVALVQLGSIVNEMSKRAGVASRRSIVRTHINCRCISS</sequence>
<dbReference type="AlphaFoldDB" id="A0A9P4S9V1"/>
<evidence type="ECO:0000313" key="2">
    <source>
        <dbReference type="EMBL" id="KAF2838534.1"/>
    </source>
</evidence>
<comment type="caution">
    <text evidence="2">The sequence shown here is derived from an EMBL/GenBank/DDBJ whole genome shotgun (WGS) entry which is preliminary data.</text>
</comment>
<proteinExistence type="predicted"/>
<gene>
    <name evidence="2" type="ORF">M501DRAFT_934655</name>
</gene>
<feature type="region of interest" description="Disordered" evidence="1">
    <location>
        <begin position="1"/>
        <end position="45"/>
    </location>
</feature>
<dbReference type="Proteomes" id="UP000799429">
    <property type="component" value="Unassembled WGS sequence"/>
</dbReference>
<evidence type="ECO:0000256" key="1">
    <source>
        <dbReference type="SAM" id="MobiDB-lite"/>
    </source>
</evidence>
<keyword evidence="3" id="KW-1185">Reference proteome</keyword>
<feature type="compositionally biased region" description="Basic and acidic residues" evidence="1">
    <location>
        <begin position="31"/>
        <end position="45"/>
    </location>
</feature>
<reference evidence="2" key="1">
    <citation type="journal article" date="2020" name="Stud. Mycol.">
        <title>101 Dothideomycetes genomes: a test case for predicting lifestyles and emergence of pathogens.</title>
        <authorList>
            <person name="Haridas S."/>
            <person name="Albert R."/>
            <person name="Binder M."/>
            <person name="Bloem J."/>
            <person name="Labutti K."/>
            <person name="Salamov A."/>
            <person name="Andreopoulos B."/>
            <person name="Baker S."/>
            <person name="Barry K."/>
            <person name="Bills G."/>
            <person name="Bluhm B."/>
            <person name="Cannon C."/>
            <person name="Castanera R."/>
            <person name="Culley D."/>
            <person name="Daum C."/>
            <person name="Ezra D."/>
            <person name="Gonzalez J."/>
            <person name="Henrissat B."/>
            <person name="Kuo A."/>
            <person name="Liang C."/>
            <person name="Lipzen A."/>
            <person name="Lutzoni F."/>
            <person name="Magnuson J."/>
            <person name="Mondo S."/>
            <person name="Nolan M."/>
            <person name="Ohm R."/>
            <person name="Pangilinan J."/>
            <person name="Park H.-J."/>
            <person name="Ramirez L."/>
            <person name="Alfaro M."/>
            <person name="Sun H."/>
            <person name="Tritt A."/>
            <person name="Yoshinaga Y."/>
            <person name="Zwiers L.-H."/>
            <person name="Turgeon B."/>
            <person name="Goodwin S."/>
            <person name="Spatafora J."/>
            <person name="Crous P."/>
            <person name="Grigoriev I."/>
        </authorList>
    </citation>
    <scope>NUCLEOTIDE SEQUENCE</scope>
    <source>
        <strain evidence="2">CBS 101060</strain>
    </source>
</reference>
<organism evidence="2 3">
    <name type="scientific">Patellaria atrata CBS 101060</name>
    <dbReference type="NCBI Taxonomy" id="1346257"/>
    <lineage>
        <taxon>Eukaryota</taxon>
        <taxon>Fungi</taxon>
        <taxon>Dikarya</taxon>
        <taxon>Ascomycota</taxon>
        <taxon>Pezizomycotina</taxon>
        <taxon>Dothideomycetes</taxon>
        <taxon>Dothideomycetes incertae sedis</taxon>
        <taxon>Patellariales</taxon>
        <taxon>Patellariaceae</taxon>
        <taxon>Patellaria</taxon>
    </lineage>
</organism>
<dbReference type="EMBL" id="MU006096">
    <property type="protein sequence ID" value="KAF2838534.1"/>
    <property type="molecule type" value="Genomic_DNA"/>
</dbReference>
<dbReference type="OrthoDB" id="5389734at2759"/>
<protein>
    <submittedName>
        <fullName evidence="2">Uncharacterized protein</fullName>
    </submittedName>
</protein>
<name>A0A9P4S9V1_9PEZI</name>
<evidence type="ECO:0000313" key="3">
    <source>
        <dbReference type="Proteomes" id="UP000799429"/>
    </source>
</evidence>